<organism evidence="1 2">
    <name type="scientific">Alkalicoccus saliphilus</name>
    <dbReference type="NCBI Taxonomy" id="200989"/>
    <lineage>
        <taxon>Bacteria</taxon>
        <taxon>Bacillati</taxon>
        <taxon>Bacillota</taxon>
        <taxon>Bacilli</taxon>
        <taxon>Bacillales</taxon>
        <taxon>Bacillaceae</taxon>
        <taxon>Alkalicoccus</taxon>
    </lineage>
</organism>
<sequence length="63" mass="7466">MALLKLRIVFEGCLRSFFSAEGENSKLYRWMFNHLPFHTKEVKTSFFKGSFTNYYSRENGESS</sequence>
<dbReference type="EMBL" id="PZJJ01000002">
    <property type="protein sequence ID" value="PTL40147.1"/>
    <property type="molecule type" value="Genomic_DNA"/>
</dbReference>
<gene>
    <name evidence="1" type="ORF">C6Y45_01850</name>
</gene>
<name>A0A2T4U9T0_9BACI</name>
<dbReference type="Proteomes" id="UP000240509">
    <property type="component" value="Unassembled WGS sequence"/>
</dbReference>
<keyword evidence="2" id="KW-1185">Reference proteome</keyword>
<evidence type="ECO:0000313" key="1">
    <source>
        <dbReference type="EMBL" id="PTL40147.1"/>
    </source>
</evidence>
<accession>A0A2T4U9T0</accession>
<proteinExistence type="predicted"/>
<evidence type="ECO:0000313" key="2">
    <source>
        <dbReference type="Proteomes" id="UP000240509"/>
    </source>
</evidence>
<reference evidence="1 2" key="1">
    <citation type="submission" date="2018-03" db="EMBL/GenBank/DDBJ databases">
        <title>Alkalicoccus saliphilus sp. nov., isolated from a mineral pool.</title>
        <authorList>
            <person name="Zhao B."/>
        </authorList>
    </citation>
    <scope>NUCLEOTIDE SEQUENCE [LARGE SCALE GENOMIC DNA]</scope>
    <source>
        <strain evidence="1 2">6AG</strain>
    </source>
</reference>
<protein>
    <submittedName>
        <fullName evidence="1">Uncharacterized protein</fullName>
    </submittedName>
</protein>
<comment type="caution">
    <text evidence="1">The sequence shown here is derived from an EMBL/GenBank/DDBJ whole genome shotgun (WGS) entry which is preliminary data.</text>
</comment>
<dbReference type="AlphaFoldDB" id="A0A2T4U9T0"/>